<protein>
    <submittedName>
        <fullName evidence="1">Uncharacterized protein</fullName>
    </submittedName>
</protein>
<dbReference type="Proteomes" id="UP000663879">
    <property type="component" value="Unassembled WGS sequence"/>
</dbReference>
<gene>
    <name evidence="1" type="ORF">OXX778_LOCUS22905</name>
</gene>
<organism evidence="1 2">
    <name type="scientific">Brachionus calyciflorus</name>
    <dbReference type="NCBI Taxonomy" id="104777"/>
    <lineage>
        <taxon>Eukaryota</taxon>
        <taxon>Metazoa</taxon>
        <taxon>Spiralia</taxon>
        <taxon>Gnathifera</taxon>
        <taxon>Rotifera</taxon>
        <taxon>Eurotatoria</taxon>
        <taxon>Monogononta</taxon>
        <taxon>Pseudotrocha</taxon>
        <taxon>Ploima</taxon>
        <taxon>Brachionidae</taxon>
        <taxon>Brachionus</taxon>
    </lineage>
</organism>
<evidence type="ECO:0000313" key="1">
    <source>
        <dbReference type="EMBL" id="CAF1141219.1"/>
    </source>
</evidence>
<proteinExistence type="predicted"/>
<evidence type="ECO:0000313" key="2">
    <source>
        <dbReference type="Proteomes" id="UP000663879"/>
    </source>
</evidence>
<dbReference type="EMBL" id="CAJNOC010010575">
    <property type="protein sequence ID" value="CAF1141219.1"/>
    <property type="molecule type" value="Genomic_DNA"/>
</dbReference>
<sequence>MNLLRLKDEYDSYGQQAIKNNSPFTKLFIDIESEIRCEINLQEDLNMKQNEYFCPDFIKFIQNEFIPNAFIRVSFSLKGISNQPSRLTNGLVEGKIKSRKNCVKAQSLSRLNPAQYATFVNRIVPGQVKQYFDFQKEIDKHLDSVENLNESYYVTLKDYNIYESSDDRASDGKLVREINSTNSLIKQKKNNNELNEDDYADQTDLDLSQELETSLKKSDSEKIEYNFAEATENWNKKPVPRKMVKNEGFFQQSCSINFLGKTDNSEKSIKKRGEKSGKENIFKKQKISLDIDNFIIYKIDSFNISQSMIRNLISSSSIHDE</sequence>
<keyword evidence="2" id="KW-1185">Reference proteome</keyword>
<accession>A0A814RZT9</accession>
<comment type="caution">
    <text evidence="1">The sequence shown here is derived from an EMBL/GenBank/DDBJ whole genome shotgun (WGS) entry which is preliminary data.</text>
</comment>
<reference evidence="1" key="1">
    <citation type="submission" date="2021-02" db="EMBL/GenBank/DDBJ databases">
        <authorList>
            <person name="Nowell W R."/>
        </authorList>
    </citation>
    <scope>NUCLEOTIDE SEQUENCE</scope>
    <source>
        <strain evidence="1">Ploen Becks lab</strain>
    </source>
</reference>
<feature type="non-terminal residue" evidence="1">
    <location>
        <position position="321"/>
    </location>
</feature>
<dbReference type="AlphaFoldDB" id="A0A814RZT9"/>
<name>A0A814RZT9_9BILA</name>